<dbReference type="Proteomes" id="UP000243975">
    <property type="component" value="Unassembled WGS sequence"/>
</dbReference>
<comment type="caution">
    <text evidence="2">The sequence shown here is derived from an EMBL/GenBank/DDBJ whole genome shotgun (WGS) entry which is preliminary data.</text>
</comment>
<accession>A0A103TPM9</accession>
<reference evidence="2 3" key="1">
    <citation type="journal article" date="2016" name="Sci. Rep.">
        <title>The genome sequence of the outbreeding globe artichoke constructed de novo incorporating a phase-aware low-pass sequencing strategy of F1 progeny.</title>
        <authorList>
            <person name="Scaglione D."/>
            <person name="Reyes-Chin-Wo S."/>
            <person name="Acquadro A."/>
            <person name="Froenicke L."/>
            <person name="Portis E."/>
            <person name="Beitel C."/>
            <person name="Tirone M."/>
            <person name="Mauro R."/>
            <person name="Lo Monaco A."/>
            <person name="Mauromicale G."/>
            <person name="Faccioli P."/>
            <person name="Cattivelli L."/>
            <person name="Rieseberg L."/>
            <person name="Michelmore R."/>
            <person name="Lanteri S."/>
        </authorList>
    </citation>
    <scope>NUCLEOTIDE SEQUENCE [LARGE SCALE GENOMIC DNA]</scope>
    <source>
        <strain evidence="2">2C</strain>
    </source>
</reference>
<dbReference type="PANTHER" id="PTHR47718">
    <property type="entry name" value="OS01G0519700 PROTEIN"/>
    <property type="match status" value="1"/>
</dbReference>
<keyword evidence="3" id="KW-1185">Reference proteome</keyword>
<dbReference type="InterPro" id="IPR018289">
    <property type="entry name" value="MULE_transposase_dom"/>
</dbReference>
<dbReference type="EMBL" id="LEKV01007054">
    <property type="protein sequence ID" value="KVH21030.1"/>
    <property type="molecule type" value="Genomic_DNA"/>
</dbReference>
<name>A0A103TPM9_CYNCS</name>
<dbReference type="Gramene" id="KVH21030">
    <property type="protein sequence ID" value="KVH21030"/>
    <property type="gene ID" value="Ccrd_025891"/>
</dbReference>
<dbReference type="Pfam" id="PF10551">
    <property type="entry name" value="MULE"/>
    <property type="match status" value="1"/>
</dbReference>
<evidence type="ECO:0000313" key="2">
    <source>
        <dbReference type="EMBL" id="KVH21030.1"/>
    </source>
</evidence>
<evidence type="ECO:0000259" key="1">
    <source>
        <dbReference type="Pfam" id="PF10551"/>
    </source>
</evidence>
<feature type="domain" description="MULE transposase" evidence="1">
    <location>
        <begin position="105"/>
        <end position="192"/>
    </location>
</feature>
<sequence>MKGRITYECYGFEEEHNHFHLRHDDIDLTRKGCQMKVSDQRFVHISNVGATRAHKLHTSLRGGYKYGGPTVVDYQNYKRDYDNFVGRGDAKVLVDLMTKKRDGDLSFDATLWTNRHFMVFVPFTAVDNHNYNVVIGLALVGHEHVPNYKWLLQAFPKAHLKPLLMILTNQCPEIATVFPDSRYRLCIWHIMYKVPNKVQTKLYRAAWTCSIKSVNADEEVDTYLIEHLDIRDEKIEEYKVVRNLKESTIVCSCNHIGRHEYGEATLCRLNYNNRQRICDVGEDQCRIINDTYDVIDDVLDILRDDKEKLESFVATIKDLRDDLAKESTHEPSMKRKERGIEQIVGFPRPDNIKIRPATGIRNKGCGTTKRLIGAAEKEGM</sequence>
<dbReference type="AlphaFoldDB" id="A0A103TPM9"/>
<gene>
    <name evidence="2" type="ORF">Ccrd_025891</name>
</gene>
<evidence type="ECO:0000313" key="3">
    <source>
        <dbReference type="Proteomes" id="UP000243975"/>
    </source>
</evidence>
<protein>
    <submittedName>
        <fullName evidence="2">MULE transposase domain-containing protein</fullName>
    </submittedName>
</protein>
<proteinExistence type="predicted"/>
<dbReference type="PANTHER" id="PTHR47718:SF12">
    <property type="entry name" value="PROTEIN FAR1-RELATED SEQUENCE"/>
    <property type="match status" value="1"/>
</dbReference>
<organism evidence="2 3">
    <name type="scientific">Cynara cardunculus var. scolymus</name>
    <name type="common">Globe artichoke</name>
    <name type="synonym">Cynara scolymus</name>
    <dbReference type="NCBI Taxonomy" id="59895"/>
    <lineage>
        <taxon>Eukaryota</taxon>
        <taxon>Viridiplantae</taxon>
        <taxon>Streptophyta</taxon>
        <taxon>Embryophyta</taxon>
        <taxon>Tracheophyta</taxon>
        <taxon>Spermatophyta</taxon>
        <taxon>Magnoliopsida</taxon>
        <taxon>eudicotyledons</taxon>
        <taxon>Gunneridae</taxon>
        <taxon>Pentapetalae</taxon>
        <taxon>asterids</taxon>
        <taxon>campanulids</taxon>
        <taxon>Asterales</taxon>
        <taxon>Asteraceae</taxon>
        <taxon>Carduoideae</taxon>
        <taxon>Cardueae</taxon>
        <taxon>Carduinae</taxon>
        <taxon>Cynara</taxon>
    </lineage>
</organism>